<evidence type="ECO:0000313" key="7">
    <source>
        <dbReference type="Proteomes" id="UP000051999"/>
    </source>
</evidence>
<comment type="caution">
    <text evidence="6">The sequence shown here is derived from an EMBL/GenBank/DDBJ whole genome shotgun (WGS) entry which is preliminary data.</text>
</comment>
<keyword evidence="1" id="KW-0805">Transcription regulation</keyword>
<dbReference type="PROSITE" id="PS50977">
    <property type="entry name" value="HTH_TETR_2"/>
    <property type="match status" value="1"/>
</dbReference>
<evidence type="ECO:0000313" key="6">
    <source>
        <dbReference type="EMBL" id="KRL54383.1"/>
    </source>
</evidence>
<sequence length="190" mass="21484">MKKALSRDYIVTEAYHVAEQDSLQKLSLRGMARHLGVQPQTLYHYFPSLDDLKAGVADYGRQLVEHELYTKLVPVSGKDALKVFAITLFSFAQDHPSFQEMLTTEHHGFRSPLKLEDAPAGAIVNILRDILTPMVTDEQERERMMRFFLSTLFGYAKLSFNGFFPQSVNAEADLSDLIDMVTQVIPNGSK</sequence>
<dbReference type="Gene3D" id="1.10.10.60">
    <property type="entry name" value="Homeodomain-like"/>
    <property type="match status" value="1"/>
</dbReference>
<feature type="DNA-binding region" description="H-T-H motif" evidence="4">
    <location>
        <begin position="27"/>
        <end position="46"/>
    </location>
</feature>
<name>A0A0R1RBL7_9LACO</name>
<keyword evidence="7" id="KW-1185">Reference proteome</keyword>
<dbReference type="eggNOG" id="COG1309">
    <property type="taxonomic scope" value="Bacteria"/>
</dbReference>
<evidence type="ECO:0000259" key="5">
    <source>
        <dbReference type="PROSITE" id="PS50977"/>
    </source>
</evidence>
<evidence type="ECO:0000256" key="3">
    <source>
        <dbReference type="ARBA" id="ARBA00023163"/>
    </source>
</evidence>
<dbReference type="InterPro" id="IPR025996">
    <property type="entry name" value="MT1864/Rv1816-like_C"/>
</dbReference>
<dbReference type="GO" id="GO:0003677">
    <property type="term" value="F:DNA binding"/>
    <property type="evidence" value="ECO:0007669"/>
    <property type="project" value="UniProtKB-UniRule"/>
</dbReference>
<proteinExistence type="predicted"/>
<evidence type="ECO:0000256" key="1">
    <source>
        <dbReference type="ARBA" id="ARBA00023015"/>
    </source>
</evidence>
<organism evidence="6 7">
    <name type="scientific">Furfurilactobacillus rossiae DSM 15814</name>
    <dbReference type="NCBI Taxonomy" id="1114972"/>
    <lineage>
        <taxon>Bacteria</taxon>
        <taxon>Bacillati</taxon>
        <taxon>Bacillota</taxon>
        <taxon>Bacilli</taxon>
        <taxon>Lactobacillales</taxon>
        <taxon>Lactobacillaceae</taxon>
        <taxon>Furfurilactobacillus</taxon>
    </lineage>
</organism>
<dbReference type="SUPFAM" id="SSF48498">
    <property type="entry name" value="Tetracyclin repressor-like, C-terminal domain"/>
    <property type="match status" value="1"/>
</dbReference>
<keyword evidence="2 4" id="KW-0238">DNA-binding</keyword>
<dbReference type="SUPFAM" id="SSF46689">
    <property type="entry name" value="Homeodomain-like"/>
    <property type="match status" value="1"/>
</dbReference>
<feature type="domain" description="HTH tetR-type" evidence="5">
    <location>
        <begin position="4"/>
        <end position="64"/>
    </location>
</feature>
<dbReference type="InterPro" id="IPR036271">
    <property type="entry name" value="Tet_transcr_reg_TetR-rel_C_sf"/>
</dbReference>
<dbReference type="OrthoDB" id="71867at2"/>
<dbReference type="EMBL" id="AZFF01000009">
    <property type="protein sequence ID" value="KRL54383.1"/>
    <property type="molecule type" value="Genomic_DNA"/>
</dbReference>
<dbReference type="RefSeq" id="WP_017260918.1">
    <property type="nucleotide sequence ID" value="NZ_AUAW01000009.1"/>
</dbReference>
<dbReference type="Pfam" id="PF13305">
    <property type="entry name" value="TetR_C_33"/>
    <property type="match status" value="1"/>
</dbReference>
<reference evidence="6 7" key="1">
    <citation type="journal article" date="2015" name="Genome Announc.">
        <title>Expanding the biotechnology potential of lactobacilli through comparative genomics of 213 strains and associated genera.</title>
        <authorList>
            <person name="Sun Z."/>
            <person name="Harris H.M."/>
            <person name="McCann A."/>
            <person name="Guo C."/>
            <person name="Argimon S."/>
            <person name="Zhang W."/>
            <person name="Yang X."/>
            <person name="Jeffery I.B."/>
            <person name="Cooney J.C."/>
            <person name="Kagawa T.F."/>
            <person name="Liu W."/>
            <person name="Song Y."/>
            <person name="Salvetti E."/>
            <person name="Wrobel A."/>
            <person name="Rasinkangas P."/>
            <person name="Parkhill J."/>
            <person name="Rea M.C."/>
            <person name="O'Sullivan O."/>
            <person name="Ritari J."/>
            <person name="Douillard F.P."/>
            <person name="Paul Ross R."/>
            <person name="Yang R."/>
            <person name="Briner A.E."/>
            <person name="Felis G.E."/>
            <person name="de Vos W.M."/>
            <person name="Barrangou R."/>
            <person name="Klaenhammer T.R."/>
            <person name="Caufield P.W."/>
            <person name="Cui Y."/>
            <person name="Zhang H."/>
            <person name="O'Toole P.W."/>
        </authorList>
    </citation>
    <scope>NUCLEOTIDE SEQUENCE [LARGE SCALE GENOMIC DNA]</scope>
    <source>
        <strain evidence="6 7">DSM 15814</strain>
    </source>
</reference>
<gene>
    <name evidence="6" type="ORF">FD35_GL002725</name>
</gene>
<accession>A0A0R1RBL7</accession>
<dbReference type="AlphaFoldDB" id="A0A0R1RBL7"/>
<dbReference type="PATRIC" id="fig|1114972.6.peg.2793"/>
<dbReference type="InterPro" id="IPR009057">
    <property type="entry name" value="Homeodomain-like_sf"/>
</dbReference>
<evidence type="ECO:0000256" key="4">
    <source>
        <dbReference type="PROSITE-ProRule" id="PRU00335"/>
    </source>
</evidence>
<protein>
    <recommendedName>
        <fullName evidence="5">HTH tetR-type domain-containing protein</fullName>
    </recommendedName>
</protein>
<evidence type="ECO:0000256" key="2">
    <source>
        <dbReference type="ARBA" id="ARBA00023125"/>
    </source>
</evidence>
<dbReference type="Pfam" id="PF00440">
    <property type="entry name" value="TetR_N"/>
    <property type="match status" value="1"/>
</dbReference>
<dbReference type="Gene3D" id="1.10.357.10">
    <property type="entry name" value="Tetracycline Repressor, domain 2"/>
    <property type="match status" value="1"/>
</dbReference>
<dbReference type="Proteomes" id="UP000051999">
    <property type="component" value="Unassembled WGS sequence"/>
</dbReference>
<dbReference type="InterPro" id="IPR001647">
    <property type="entry name" value="HTH_TetR"/>
</dbReference>
<dbReference type="STRING" id="1114972.FD35_GL002725"/>
<keyword evidence="3" id="KW-0804">Transcription</keyword>